<evidence type="ECO:0000256" key="1">
    <source>
        <dbReference type="SAM" id="Coils"/>
    </source>
</evidence>
<dbReference type="OrthoDB" id="10552458at2759"/>
<feature type="region of interest" description="Disordered" evidence="2">
    <location>
        <begin position="512"/>
        <end position="628"/>
    </location>
</feature>
<feature type="compositionally biased region" description="Polar residues" evidence="2">
    <location>
        <begin position="453"/>
        <end position="466"/>
    </location>
</feature>
<feature type="region of interest" description="Disordered" evidence="2">
    <location>
        <begin position="419"/>
        <end position="497"/>
    </location>
</feature>
<reference evidence="3 4" key="1">
    <citation type="submission" date="2019-02" db="EMBL/GenBank/DDBJ databases">
        <title>Genome sequencing of the rare red list fungi Dentipellis fragilis.</title>
        <authorList>
            <person name="Buettner E."/>
            <person name="Kellner H."/>
        </authorList>
    </citation>
    <scope>NUCLEOTIDE SEQUENCE [LARGE SCALE GENOMIC DNA]</scope>
    <source>
        <strain evidence="3 4">DSM 105465</strain>
    </source>
</reference>
<dbReference type="AlphaFoldDB" id="A0A4Y9YEY2"/>
<comment type="caution">
    <text evidence="3">The sequence shown here is derived from an EMBL/GenBank/DDBJ whole genome shotgun (WGS) entry which is preliminary data.</text>
</comment>
<evidence type="ECO:0000313" key="4">
    <source>
        <dbReference type="Proteomes" id="UP000298327"/>
    </source>
</evidence>
<evidence type="ECO:0000313" key="3">
    <source>
        <dbReference type="EMBL" id="TFY60011.1"/>
    </source>
</evidence>
<feature type="coiled-coil region" evidence="1">
    <location>
        <begin position="362"/>
        <end position="389"/>
    </location>
</feature>
<feature type="region of interest" description="Disordered" evidence="2">
    <location>
        <begin position="59"/>
        <end position="79"/>
    </location>
</feature>
<feature type="compositionally biased region" description="Low complexity" evidence="2">
    <location>
        <begin position="1"/>
        <end position="30"/>
    </location>
</feature>
<feature type="compositionally biased region" description="Low complexity" evidence="2">
    <location>
        <begin position="483"/>
        <end position="496"/>
    </location>
</feature>
<keyword evidence="4" id="KW-1185">Reference proteome</keyword>
<organism evidence="3 4">
    <name type="scientific">Dentipellis fragilis</name>
    <dbReference type="NCBI Taxonomy" id="205917"/>
    <lineage>
        <taxon>Eukaryota</taxon>
        <taxon>Fungi</taxon>
        <taxon>Dikarya</taxon>
        <taxon>Basidiomycota</taxon>
        <taxon>Agaricomycotina</taxon>
        <taxon>Agaricomycetes</taxon>
        <taxon>Russulales</taxon>
        <taxon>Hericiaceae</taxon>
        <taxon>Dentipellis</taxon>
    </lineage>
</organism>
<feature type="compositionally biased region" description="Basic residues" evidence="2">
    <location>
        <begin position="441"/>
        <end position="452"/>
    </location>
</feature>
<feature type="region of interest" description="Disordered" evidence="2">
    <location>
        <begin position="674"/>
        <end position="734"/>
    </location>
</feature>
<evidence type="ECO:0000256" key="2">
    <source>
        <dbReference type="SAM" id="MobiDB-lite"/>
    </source>
</evidence>
<dbReference type="EMBL" id="SEOQ01000587">
    <property type="protein sequence ID" value="TFY60011.1"/>
    <property type="molecule type" value="Genomic_DNA"/>
</dbReference>
<feature type="coiled-coil region" evidence="1">
    <location>
        <begin position="296"/>
        <end position="323"/>
    </location>
</feature>
<protein>
    <submittedName>
        <fullName evidence="3">Uncharacterized protein</fullName>
    </submittedName>
</protein>
<feature type="region of interest" description="Disordered" evidence="2">
    <location>
        <begin position="1"/>
        <end position="46"/>
    </location>
</feature>
<dbReference type="Proteomes" id="UP000298327">
    <property type="component" value="Unassembled WGS sequence"/>
</dbReference>
<name>A0A4Y9YEY2_9AGAM</name>
<proteinExistence type="predicted"/>
<sequence length="766" mass="81561">MDALLPRRTLRSLPSSIPAETPTTSSRSPTLLPPSPTHTRPSVHSIPCSFISTPLRRSSIFHPNSSEDPQRPEKNVTRTRRVPAVCTAQITRSRRRHDSYSLSIIAHPCSAMPDDVPLHFRYLDNLIPIPLDPPQSSAPAVLWPASGNEAAFLTAALAAVNSHCDLVAGKVQDKLSALQRRFSCFIHESEEKYDALASSHAEACATLRSYETERRSKCDRVLVNASTSTSIDNVSSVVVAHADAAIGTSDDPSATTRSDASIQTEETAAIPPLHSRTSIYSVIPEISDPPRDPVIYEQLEEDNKALHLENSRLRVELEQYNSAFRDYILAAVAAPPASASVDPTVLSGDVPPPISPDDSPEVATLKAELQKKDDEIKQLDQRCNRYLRKSVAANTNFVALRKACVCMAAAAMKPGRKELVETTTQESDSRYATPCPPKATTTRKRAIGRKGQVKSTPRVQAVQPSHSMPVAGPSSAPVPTYTPAQDPAGAAPGPFASTSMAVQAPPVVAGPQQVILPSPAPPSGTQQRVPRDTDSLFGPSPAGTPLPDRHDSYPQIVPPSQPWVRPEPGSTSPTIPHAGPSAPTPAVPPRGIKKPQEYARPGRSVSASTSSDEGGDGQHGESSDSDVILVEGLGKGTGYVHRRRDHDALDMHAPEEWEMGDDDDDDEPVFVSASASASVSGLGLGPGRGKRKKAGGAKAVADNSTVKRKRAKTLHGPPMTPTPGARARTPMPSTQNASCEACAEVAWCYTVGSECEVGQGDEDAGE</sequence>
<gene>
    <name evidence="3" type="ORF">EVG20_g7582</name>
</gene>
<accession>A0A4Y9YEY2</accession>
<keyword evidence="1" id="KW-0175">Coiled coil</keyword>